<dbReference type="InterPro" id="IPR051710">
    <property type="entry name" value="Phosphatase_SH3-domain"/>
</dbReference>
<dbReference type="Gene3D" id="3.40.50.1240">
    <property type="entry name" value="Phosphoglycerate mutase-like"/>
    <property type="match status" value="1"/>
</dbReference>
<dbReference type="PANTHER" id="PTHR16469:SF27">
    <property type="entry name" value="UBIQUITIN-ASSOCIATED AND SH3 DOMAIN-CONTAINING BA-RELATED"/>
    <property type="match status" value="1"/>
</dbReference>
<gene>
    <name evidence="2" type="ORF">SAMN05216406_11920</name>
</gene>
<dbReference type="Pfam" id="PF00300">
    <property type="entry name" value="His_Phos_1"/>
    <property type="match status" value="1"/>
</dbReference>
<dbReference type="SMART" id="SM00855">
    <property type="entry name" value="PGAM"/>
    <property type="match status" value="1"/>
</dbReference>
<dbReference type="InterPro" id="IPR013078">
    <property type="entry name" value="His_Pase_superF_clade-1"/>
</dbReference>
<dbReference type="PANTHER" id="PTHR16469">
    <property type="entry name" value="UBIQUITIN-ASSOCIATED AND SH3 DOMAIN-CONTAINING BA-RELATED"/>
    <property type="match status" value="1"/>
</dbReference>
<organism evidence="2 3">
    <name type="scientific">Nitrosomonas ureae</name>
    <dbReference type="NCBI Taxonomy" id="44577"/>
    <lineage>
        <taxon>Bacteria</taxon>
        <taxon>Pseudomonadati</taxon>
        <taxon>Pseudomonadota</taxon>
        <taxon>Betaproteobacteria</taxon>
        <taxon>Nitrosomonadales</taxon>
        <taxon>Nitrosomonadaceae</taxon>
        <taxon>Nitrosomonas</taxon>
    </lineage>
</organism>
<accession>A0A1H2FA15</accession>
<dbReference type="AlphaFoldDB" id="A0A1H2FA15"/>
<sequence length="193" mass="21752">MKYTATKNSNPINRSHNKAMPKYQLIIMRHAKSDWSEDNRSDFDRPLTSRGMKAARQMGKWLKQFLKHEQYPIDRIICSPALRAKQTCHLVVSALNIPENIVNFEPGIYGASCDNLIALIERYSKGVHSLLIIGHNPGLDQLLCYLSQNPPPANNCAKLLTTAALAVLDYGSSVISVNAHEAQLRYLIRPREL</sequence>
<dbReference type="InterPro" id="IPR004449">
    <property type="entry name" value="SixA"/>
</dbReference>
<keyword evidence="3" id="KW-1185">Reference proteome</keyword>
<dbReference type="SUPFAM" id="SSF53254">
    <property type="entry name" value="Phosphoglycerate mutase-like"/>
    <property type="match status" value="1"/>
</dbReference>
<dbReference type="RefSeq" id="WP_235590304.1">
    <property type="nucleotide sequence ID" value="NZ_CP013341.1"/>
</dbReference>
<dbReference type="Proteomes" id="UP000182882">
    <property type="component" value="Unassembled WGS sequence"/>
</dbReference>
<protein>
    <submittedName>
        <fullName evidence="2">Phosphohistidine phosphatase, SixA</fullName>
    </submittedName>
</protein>
<dbReference type="NCBIfam" id="TIGR00249">
    <property type="entry name" value="sixA"/>
    <property type="match status" value="1"/>
</dbReference>
<dbReference type="CDD" id="cd07067">
    <property type="entry name" value="HP_PGM_like"/>
    <property type="match status" value="1"/>
</dbReference>
<dbReference type="InterPro" id="IPR029033">
    <property type="entry name" value="His_PPase_superfam"/>
</dbReference>
<evidence type="ECO:0000313" key="3">
    <source>
        <dbReference type="Proteomes" id="UP000182882"/>
    </source>
</evidence>
<dbReference type="EMBL" id="FNLN01000019">
    <property type="protein sequence ID" value="SDU04152.1"/>
    <property type="molecule type" value="Genomic_DNA"/>
</dbReference>
<feature type="binding site" evidence="1">
    <location>
        <position position="83"/>
    </location>
    <ligand>
        <name>substrate</name>
    </ligand>
</feature>
<proteinExistence type="predicted"/>
<dbReference type="GO" id="GO:0101006">
    <property type="term" value="F:protein histidine phosphatase activity"/>
    <property type="evidence" value="ECO:0007669"/>
    <property type="project" value="InterPro"/>
</dbReference>
<evidence type="ECO:0000313" key="2">
    <source>
        <dbReference type="EMBL" id="SDU04152.1"/>
    </source>
</evidence>
<name>A0A1H2FA15_9PROT</name>
<reference evidence="3" key="1">
    <citation type="submission" date="2016-10" db="EMBL/GenBank/DDBJ databases">
        <authorList>
            <person name="Varghese N."/>
            <person name="Submissions S."/>
        </authorList>
    </citation>
    <scope>NUCLEOTIDE SEQUENCE [LARGE SCALE GENOMIC DNA]</scope>
    <source>
        <strain evidence="3">Nm10</strain>
    </source>
</reference>
<evidence type="ECO:0000256" key="1">
    <source>
        <dbReference type="PIRSR" id="PIRSR613078-2"/>
    </source>
</evidence>
<dbReference type="GO" id="GO:0005737">
    <property type="term" value="C:cytoplasm"/>
    <property type="evidence" value="ECO:0007669"/>
    <property type="project" value="InterPro"/>
</dbReference>